<feature type="region of interest" description="Disordered" evidence="1">
    <location>
        <begin position="20"/>
        <end position="49"/>
    </location>
</feature>
<reference evidence="2" key="1">
    <citation type="submission" date="2021-01" db="EMBL/GenBank/DDBJ databases">
        <title>Adiantum capillus-veneris genome.</title>
        <authorList>
            <person name="Fang Y."/>
            <person name="Liao Q."/>
        </authorList>
    </citation>
    <scope>NUCLEOTIDE SEQUENCE</scope>
    <source>
        <strain evidence="2">H3</strain>
        <tissue evidence="2">Leaf</tissue>
    </source>
</reference>
<protein>
    <submittedName>
        <fullName evidence="2">Uncharacterized protein</fullName>
    </submittedName>
</protein>
<dbReference type="OrthoDB" id="2008105at2759"/>
<evidence type="ECO:0000256" key="1">
    <source>
        <dbReference type="SAM" id="MobiDB-lite"/>
    </source>
</evidence>
<dbReference type="EMBL" id="JABFUD020000011">
    <property type="protein sequence ID" value="KAI5073578.1"/>
    <property type="molecule type" value="Genomic_DNA"/>
</dbReference>
<keyword evidence="3" id="KW-1185">Reference proteome</keyword>
<sequence>MLLIYHRACQLQLQLHHQGAMSSWEKKRVPNTDRSYHDIEEQKQPASAHQMKLDVKYPHLDQSGRRAGLCKTST</sequence>
<evidence type="ECO:0000313" key="2">
    <source>
        <dbReference type="EMBL" id="KAI5073578.1"/>
    </source>
</evidence>
<evidence type="ECO:0000313" key="3">
    <source>
        <dbReference type="Proteomes" id="UP000886520"/>
    </source>
</evidence>
<proteinExistence type="predicted"/>
<organism evidence="2 3">
    <name type="scientific">Adiantum capillus-veneris</name>
    <name type="common">Maidenhair fern</name>
    <dbReference type="NCBI Taxonomy" id="13818"/>
    <lineage>
        <taxon>Eukaryota</taxon>
        <taxon>Viridiplantae</taxon>
        <taxon>Streptophyta</taxon>
        <taxon>Embryophyta</taxon>
        <taxon>Tracheophyta</taxon>
        <taxon>Polypodiopsida</taxon>
        <taxon>Polypodiidae</taxon>
        <taxon>Polypodiales</taxon>
        <taxon>Pteridineae</taxon>
        <taxon>Pteridaceae</taxon>
        <taxon>Vittarioideae</taxon>
        <taxon>Adiantum</taxon>
    </lineage>
</organism>
<dbReference type="Proteomes" id="UP000886520">
    <property type="component" value="Chromosome 11"/>
</dbReference>
<accession>A0A9D4UUG5</accession>
<comment type="caution">
    <text evidence="2">The sequence shown here is derived from an EMBL/GenBank/DDBJ whole genome shotgun (WGS) entry which is preliminary data.</text>
</comment>
<name>A0A9D4UUG5_ADICA</name>
<feature type="compositionally biased region" description="Basic and acidic residues" evidence="1">
    <location>
        <begin position="24"/>
        <end position="43"/>
    </location>
</feature>
<dbReference type="AlphaFoldDB" id="A0A9D4UUG5"/>
<gene>
    <name evidence="2" type="ORF">GOP47_0011591</name>
</gene>